<dbReference type="EMBL" id="CP002583">
    <property type="protein sequence ID" value="ADZ90644.1"/>
    <property type="molecule type" value="Genomic_DNA"/>
</dbReference>
<feature type="compositionally biased region" description="Basic and acidic residues" evidence="5">
    <location>
        <begin position="351"/>
        <end position="364"/>
    </location>
</feature>
<dbReference type="Gene3D" id="1.10.260.40">
    <property type="entry name" value="lambda repressor-like DNA-binding domains"/>
    <property type="match status" value="1"/>
</dbReference>
<feature type="compositionally biased region" description="Low complexity" evidence="5">
    <location>
        <begin position="338"/>
        <end position="350"/>
    </location>
</feature>
<evidence type="ECO:0000256" key="1">
    <source>
        <dbReference type="ARBA" id="ARBA00022491"/>
    </source>
</evidence>
<dbReference type="PANTHER" id="PTHR30146">
    <property type="entry name" value="LACI-RELATED TRANSCRIPTIONAL REPRESSOR"/>
    <property type="match status" value="1"/>
</dbReference>
<dbReference type="InterPro" id="IPR010982">
    <property type="entry name" value="Lambda_DNA-bd_dom_sf"/>
</dbReference>
<dbReference type="Proteomes" id="UP000001062">
    <property type="component" value="Chromosome"/>
</dbReference>
<keyword evidence="4" id="KW-0804">Transcription</keyword>
<dbReference type="Pfam" id="PF13377">
    <property type="entry name" value="Peripla_BP_3"/>
    <property type="match status" value="1"/>
</dbReference>
<feature type="domain" description="HTH lacI-type" evidence="6">
    <location>
        <begin position="13"/>
        <end position="67"/>
    </location>
</feature>
<dbReference type="HOGENOM" id="CLU_037628_6_1_6"/>
<dbReference type="Pfam" id="PF00356">
    <property type="entry name" value="LacI"/>
    <property type="match status" value="1"/>
</dbReference>
<dbReference type="SMART" id="SM00354">
    <property type="entry name" value="HTH_LACI"/>
    <property type="match status" value="1"/>
</dbReference>
<proteinExistence type="predicted"/>
<sequence length="385" mass="42720">MHKPKGPSKSRAASAADVARLAGVSRSAVSRTFTDGASVSTKTREKVLAAAEELNYHVNHLARGLSQEKSRPVCLLAANLDKPYHNLLLDALTRQLQADGRMVMVINVSADPTSAGEALNRALHYRAAASIVMSGTPPEEMVQSCIKAGQKVILINRHNDLQDVHHIQIDYAQAMQEAVEFFVQAGCQTLTLVSSSKGTPSLVARERFFIRSAQERGLQLTIWRGENTNYEDGQLAATTLLSKPTRDDGYFCITDLVACGFIDTATHEYHVDIPNDLCVLGFDDIPQASWKGYNLTTFAQPYNAIAERVTDILNCDQVDLLDQETIQDGYQKSSQDGNQESNEESSTNTERQNHTQTEKRDLRSKLQAIPKWRRTVRSTESRLEQ</sequence>
<protein>
    <submittedName>
        <fullName evidence="7">Transcriptional regulator, LacI family</fullName>
    </submittedName>
</protein>
<dbReference type="PANTHER" id="PTHR30146:SF95">
    <property type="entry name" value="RIBOSE OPERON REPRESSOR"/>
    <property type="match status" value="1"/>
</dbReference>
<dbReference type="Gene3D" id="3.40.50.2300">
    <property type="match status" value="2"/>
</dbReference>
<dbReference type="OrthoDB" id="6619319at2"/>
<evidence type="ECO:0000256" key="5">
    <source>
        <dbReference type="SAM" id="MobiDB-lite"/>
    </source>
</evidence>
<dbReference type="KEGG" id="mme:Marme_1371"/>
<evidence type="ECO:0000256" key="3">
    <source>
        <dbReference type="ARBA" id="ARBA00023125"/>
    </source>
</evidence>
<evidence type="ECO:0000313" key="8">
    <source>
        <dbReference type="Proteomes" id="UP000001062"/>
    </source>
</evidence>
<keyword evidence="3" id="KW-0238">DNA-binding</keyword>
<keyword evidence="8" id="KW-1185">Reference proteome</keyword>
<reference evidence="7 8" key="1">
    <citation type="journal article" date="2012" name="Stand. Genomic Sci.">
        <title>Complete genome sequence of the melanogenic marine bacterium Marinomonas mediterranea type strain (MMB-1(T)).</title>
        <authorList>
            <person name="Lucas-Elio P."/>
            <person name="Goodwin L."/>
            <person name="Woyke T."/>
            <person name="Pitluck S."/>
            <person name="Nolan M."/>
            <person name="Kyrpides N.C."/>
            <person name="Detter J.C."/>
            <person name="Copeland A."/>
            <person name="Teshima H."/>
            <person name="Bruce D."/>
            <person name="Detter C."/>
            <person name="Tapia R."/>
            <person name="Han S."/>
            <person name="Land M.L."/>
            <person name="Ivanova N."/>
            <person name="Mikhailova N."/>
            <person name="Johnston A.W."/>
            <person name="Sanchez-Amat A."/>
        </authorList>
    </citation>
    <scope>NUCLEOTIDE SEQUENCE [LARGE SCALE GENOMIC DNA]</scope>
    <source>
        <strain evidence="8">ATCC 700492 / JCM 21426 / NBRC 103028 / MMB-1</strain>
    </source>
</reference>
<dbReference type="CDD" id="cd01392">
    <property type="entry name" value="HTH_LacI"/>
    <property type="match status" value="1"/>
</dbReference>
<keyword evidence="2" id="KW-0805">Transcription regulation</keyword>
<evidence type="ECO:0000256" key="2">
    <source>
        <dbReference type="ARBA" id="ARBA00023015"/>
    </source>
</evidence>
<dbReference type="GO" id="GO:0000976">
    <property type="term" value="F:transcription cis-regulatory region binding"/>
    <property type="evidence" value="ECO:0007669"/>
    <property type="project" value="TreeGrafter"/>
</dbReference>
<gene>
    <name evidence="7" type="ordered locus">Marme_1371</name>
</gene>
<dbReference type="AlphaFoldDB" id="F2JWH1"/>
<dbReference type="STRING" id="717774.Marme_1371"/>
<organism evidence="7 8">
    <name type="scientific">Marinomonas mediterranea (strain ATCC 700492 / JCM 21426 / NBRC 103028 / MMB-1)</name>
    <dbReference type="NCBI Taxonomy" id="717774"/>
    <lineage>
        <taxon>Bacteria</taxon>
        <taxon>Pseudomonadati</taxon>
        <taxon>Pseudomonadota</taxon>
        <taxon>Gammaproteobacteria</taxon>
        <taxon>Oceanospirillales</taxon>
        <taxon>Oceanospirillaceae</taxon>
        <taxon>Marinomonas</taxon>
    </lineage>
</organism>
<dbReference type="PATRIC" id="fig|717774.3.peg.1422"/>
<keyword evidence="1" id="KW-0678">Repressor</keyword>
<dbReference type="PROSITE" id="PS50932">
    <property type="entry name" value="HTH_LACI_2"/>
    <property type="match status" value="1"/>
</dbReference>
<dbReference type="InterPro" id="IPR000843">
    <property type="entry name" value="HTH_LacI"/>
</dbReference>
<name>F2JWH1_MARM1</name>
<dbReference type="RefSeq" id="WP_013660549.1">
    <property type="nucleotide sequence ID" value="NC_015276.1"/>
</dbReference>
<dbReference type="GO" id="GO:0003700">
    <property type="term" value="F:DNA-binding transcription factor activity"/>
    <property type="evidence" value="ECO:0007669"/>
    <property type="project" value="TreeGrafter"/>
</dbReference>
<dbReference type="InterPro" id="IPR046335">
    <property type="entry name" value="LacI/GalR-like_sensor"/>
</dbReference>
<dbReference type="SUPFAM" id="SSF53822">
    <property type="entry name" value="Periplasmic binding protein-like I"/>
    <property type="match status" value="1"/>
</dbReference>
<evidence type="ECO:0000256" key="4">
    <source>
        <dbReference type="ARBA" id="ARBA00023163"/>
    </source>
</evidence>
<feature type="region of interest" description="Disordered" evidence="5">
    <location>
        <begin position="329"/>
        <end position="385"/>
    </location>
</feature>
<dbReference type="CDD" id="cd06278">
    <property type="entry name" value="PBP1_LacI-like"/>
    <property type="match status" value="1"/>
</dbReference>
<accession>F2JWH1</accession>
<dbReference type="eggNOG" id="COG1609">
    <property type="taxonomic scope" value="Bacteria"/>
</dbReference>
<dbReference type="SUPFAM" id="SSF47413">
    <property type="entry name" value="lambda repressor-like DNA-binding domains"/>
    <property type="match status" value="1"/>
</dbReference>
<dbReference type="InterPro" id="IPR028082">
    <property type="entry name" value="Peripla_BP_I"/>
</dbReference>
<evidence type="ECO:0000259" key="6">
    <source>
        <dbReference type="PROSITE" id="PS50932"/>
    </source>
</evidence>
<evidence type="ECO:0000313" key="7">
    <source>
        <dbReference type="EMBL" id="ADZ90644.1"/>
    </source>
</evidence>